<reference evidence="4" key="1">
    <citation type="journal article" date="2015" name="Genome">
        <title>Whole Genome Sequence of the Non-Microcystin-Producing Microcystis aeruginosa Strain NIES-44.</title>
        <authorList>
            <person name="Okano K."/>
            <person name="Miyata N."/>
            <person name="Ozaki Y."/>
        </authorList>
    </citation>
    <scope>NUCLEOTIDE SEQUENCE [LARGE SCALE GENOMIC DNA]</scope>
    <source>
        <strain evidence="4">NIES-44</strain>
    </source>
</reference>
<comment type="similarity">
    <text evidence="1">Belongs to the UPF0162 family.</text>
</comment>
<evidence type="ECO:0000256" key="1">
    <source>
        <dbReference type="ARBA" id="ARBA00007100"/>
    </source>
</evidence>
<protein>
    <submittedName>
        <fullName evidence="3">Protein sirB1</fullName>
    </submittedName>
</protein>
<dbReference type="SUPFAM" id="SSF48452">
    <property type="entry name" value="TPR-like"/>
    <property type="match status" value="1"/>
</dbReference>
<dbReference type="PANTHER" id="PTHR31350">
    <property type="entry name" value="SI:DKEY-261L7.2"/>
    <property type="match status" value="1"/>
</dbReference>
<evidence type="ECO:0000313" key="4">
    <source>
        <dbReference type="Proteomes" id="UP000030321"/>
    </source>
</evidence>
<name>A0A0A1VSV1_MICAE</name>
<dbReference type="AlphaFoldDB" id="A0A0A1VSV1"/>
<dbReference type="Pfam" id="PF13369">
    <property type="entry name" value="Transglut_core2"/>
    <property type="match status" value="1"/>
</dbReference>
<dbReference type="PANTHER" id="PTHR31350:SF21">
    <property type="entry name" value="F-BOX ONLY PROTEIN 21"/>
    <property type="match status" value="1"/>
</dbReference>
<dbReference type="EMBL" id="BBPA01000020">
    <property type="protein sequence ID" value="GAL92371.1"/>
    <property type="molecule type" value="Genomic_DNA"/>
</dbReference>
<evidence type="ECO:0000259" key="2">
    <source>
        <dbReference type="Pfam" id="PF13369"/>
    </source>
</evidence>
<dbReference type="InterPro" id="IPR032698">
    <property type="entry name" value="SirB1_N"/>
</dbReference>
<dbReference type="RefSeq" id="WP_045358173.1">
    <property type="nucleotide sequence ID" value="NZ_BBPA01000020.1"/>
</dbReference>
<dbReference type="Pfam" id="PF13371">
    <property type="entry name" value="TPR_9"/>
    <property type="match status" value="1"/>
</dbReference>
<organism evidence="3 4">
    <name type="scientific">Microcystis aeruginosa NIES-44</name>
    <dbReference type="NCBI Taxonomy" id="449439"/>
    <lineage>
        <taxon>Bacteria</taxon>
        <taxon>Bacillati</taxon>
        <taxon>Cyanobacteriota</taxon>
        <taxon>Cyanophyceae</taxon>
        <taxon>Oscillatoriophycideae</taxon>
        <taxon>Chroococcales</taxon>
        <taxon>Microcystaceae</taxon>
        <taxon>Microcystis</taxon>
    </lineage>
</organism>
<proteinExistence type="inferred from homology"/>
<dbReference type="Gene3D" id="1.25.40.10">
    <property type="entry name" value="Tetratricopeptide repeat domain"/>
    <property type="match status" value="1"/>
</dbReference>
<dbReference type="InterPro" id="IPR011990">
    <property type="entry name" value="TPR-like_helical_dom_sf"/>
</dbReference>
<comment type="caution">
    <text evidence="3">The sequence shown here is derived from an EMBL/GenBank/DDBJ whole genome shotgun (WGS) entry which is preliminary data.</text>
</comment>
<dbReference type="Proteomes" id="UP000030321">
    <property type="component" value="Unassembled WGS sequence"/>
</dbReference>
<sequence>MTLELLYQAFIETIQHPDPEINLARAALQIANFEYPYLNIDHYLNRINLMADEVKKRLPDRLYPLKIVNIINQYLFEDLQFTGNTQDYYDPRNSYLNNVIDRRTGIPLTLSIIYLEIAKQIDFPMVGIGMPGHFIIRPDFEEVEIFVDPFHGGEILFKQDCQERLSQVYQQPVKLEEHFLNIATNQQILLRLLTNLKYIYLNRQQWSQTIRTLDLLLLLIPNHPLELRDRGLVYYQIGQLSQAQQDLGFYLALLPNAQDAESIRQLLQKINS</sequence>
<evidence type="ECO:0000313" key="3">
    <source>
        <dbReference type="EMBL" id="GAL92371.1"/>
    </source>
</evidence>
<gene>
    <name evidence="3" type="ORF">N44_00929</name>
</gene>
<accession>A0A0A1VSV1</accession>
<feature type="domain" description="Protein SirB1 N-terminal" evidence="2">
    <location>
        <begin position="42"/>
        <end position="193"/>
    </location>
</feature>